<dbReference type="EMBL" id="CAJOBC010001442">
    <property type="protein sequence ID" value="CAF3678623.1"/>
    <property type="molecule type" value="Genomic_DNA"/>
</dbReference>
<keyword evidence="4" id="KW-0571">Peptide transport</keyword>
<feature type="transmembrane region" description="Helical" evidence="8">
    <location>
        <begin position="128"/>
        <end position="146"/>
    </location>
</feature>
<name>A0A813Z8Q6_9BILA</name>
<feature type="transmembrane region" description="Helical" evidence="8">
    <location>
        <begin position="152"/>
        <end position="171"/>
    </location>
</feature>
<dbReference type="InterPro" id="IPR004648">
    <property type="entry name" value="Oligpept_transpt"/>
</dbReference>
<dbReference type="NCBIfam" id="TIGR00727">
    <property type="entry name" value="ISP4_OPT"/>
    <property type="match status" value="1"/>
</dbReference>
<feature type="transmembrane region" description="Helical" evidence="8">
    <location>
        <begin position="260"/>
        <end position="288"/>
    </location>
</feature>
<proteinExistence type="predicted"/>
<evidence type="ECO:0000256" key="2">
    <source>
        <dbReference type="ARBA" id="ARBA00022448"/>
    </source>
</evidence>
<dbReference type="InterPro" id="IPR004813">
    <property type="entry name" value="OPT"/>
</dbReference>
<protein>
    <recommendedName>
        <fullName evidence="12">Oligopeptide transporter</fullName>
    </recommendedName>
</protein>
<dbReference type="EMBL" id="CAJNOQ010001443">
    <property type="protein sequence ID" value="CAF0895177.1"/>
    <property type="molecule type" value="Genomic_DNA"/>
</dbReference>
<dbReference type="OrthoDB" id="9986677at2759"/>
<evidence type="ECO:0000256" key="7">
    <source>
        <dbReference type="ARBA" id="ARBA00023136"/>
    </source>
</evidence>
<accession>A0A813Z8Q6</accession>
<evidence type="ECO:0000313" key="10">
    <source>
        <dbReference type="EMBL" id="CAF3678623.1"/>
    </source>
</evidence>
<evidence type="ECO:0008006" key="12">
    <source>
        <dbReference type="Google" id="ProtNLM"/>
    </source>
</evidence>
<dbReference type="GO" id="GO:0035673">
    <property type="term" value="F:oligopeptide transmembrane transporter activity"/>
    <property type="evidence" value="ECO:0007669"/>
    <property type="project" value="InterPro"/>
</dbReference>
<organism evidence="9 11">
    <name type="scientific">Didymodactylos carnosus</name>
    <dbReference type="NCBI Taxonomy" id="1234261"/>
    <lineage>
        <taxon>Eukaryota</taxon>
        <taxon>Metazoa</taxon>
        <taxon>Spiralia</taxon>
        <taxon>Gnathifera</taxon>
        <taxon>Rotifera</taxon>
        <taxon>Eurotatoria</taxon>
        <taxon>Bdelloidea</taxon>
        <taxon>Philodinida</taxon>
        <taxon>Philodinidae</taxon>
        <taxon>Didymodactylos</taxon>
    </lineage>
</organism>
<keyword evidence="6 8" id="KW-1133">Transmembrane helix</keyword>
<reference evidence="9" key="1">
    <citation type="submission" date="2021-02" db="EMBL/GenBank/DDBJ databases">
        <authorList>
            <person name="Nowell W R."/>
        </authorList>
    </citation>
    <scope>NUCLEOTIDE SEQUENCE</scope>
</reference>
<evidence type="ECO:0000256" key="4">
    <source>
        <dbReference type="ARBA" id="ARBA00022856"/>
    </source>
</evidence>
<gene>
    <name evidence="9" type="ORF">GPM918_LOCUS8336</name>
    <name evidence="10" type="ORF">SRO942_LOCUS8333</name>
</gene>
<keyword evidence="5" id="KW-0653">Protein transport</keyword>
<feature type="transmembrane region" description="Helical" evidence="8">
    <location>
        <begin position="568"/>
        <end position="587"/>
    </location>
</feature>
<dbReference type="Proteomes" id="UP000663829">
    <property type="component" value="Unassembled WGS sequence"/>
</dbReference>
<dbReference type="PANTHER" id="PTHR22601">
    <property type="entry name" value="ISP4 LIKE PROTEIN"/>
    <property type="match status" value="1"/>
</dbReference>
<dbReference type="Proteomes" id="UP000681722">
    <property type="component" value="Unassembled WGS sequence"/>
</dbReference>
<keyword evidence="3 8" id="KW-0812">Transmembrane</keyword>
<feature type="transmembrane region" description="Helical" evidence="8">
    <location>
        <begin position="405"/>
        <end position="427"/>
    </location>
</feature>
<evidence type="ECO:0000256" key="1">
    <source>
        <dbReference type="ARBA" id="ARBA00004141"/>
    </source>
</evidence>
<keyword evidence="11" id="KW-1185">Reference proteome</keyword>
<feature type="transmembrane region" description="Helical" evidence="8">
    <location>
        <begin position="639"/>
        <end position="657"/>
    </location>
</feature>
<evidence type="ECO:0000313" key="11">
    <source>
        <dbReference type="Proteomes" id="UP000663829"/>
    </source>
</evidence>
<sequence>MSNLFKRMTTKRDDSVHSSLHEIDKLADDENTTDFSYVNLSYPEDDVETPPVETIPDVTFDEQTKKNFEPDIELNRLESNRLESNASSDQFNVLNDISDTEQSPYEEVAAVVPNSDDTTLPCLTFRTWFLGLGFTCLLSFINQFFWYRTNPLTIGVLVVQLLSHPVGKLMARILPKKSVKVWKWNLTLNPGPFSIKEHTLITAMANAAWVGIMRRFLVWPSAMIWPSNLVSCALFRTLHETADEKEKEKPSKWKMSRLKFFFIAFGCQFLYYWFPGYIFPLLAAFSWICMIKPKNIVVAQLTGNSGLGIGSIDFDWNAIVAFLSSPIVVPFWAQLNILVGFVTLAWIFTPISYYLNLWGSQALPIVSNKIFTPDGYVYDIHAVLNKETRLNETAYEQYGHIRMTAIFAMSYGVSFAAITAVIVHTILYHGPQIIKQFKTSLSDQSDIHAKLMARYPEAPEWWYSILFVVSFIIAAIVCHVGKLMPWYYLFVAVAISFFFLLPTGIVQAITNQSIGLNVITEFVAGVCMKGNPLGNVTFKTYGYITQYQALLLISDLKLGHYMKIPPRAMFITQLIGTIIAGVINYATANYLMSIIPDICTDKNVDWTCPNANTFFSASIIWGAIGPIKMFGKGSLYGSLLYLFLIGAFLPVIFWLLMKQFPKQKWLKHVHFPIMLTATSMMPPAPP</sequence>
<feature type="transmembrane region" description="Helical" evidence="8">
    <location>
        <begin position="331"/>
        <end position="355"/>
    </location>
</feature>
<keyword evidence="2" id="KW-0813">Transport</keyword>
<dbReference type="NCBIfam" id="TIGR00728">
    <property type="entry name" value="OPT_sfam"/>
    <property type="match status" value="1"/>
</dbReference>
<dbReference type="AlphaFoldDB" id="A0A813Z8Q6"/>
<evidence type="ECO:0000256" key="8">
    <source>
        <dbReference type="SAM" id="Phobius"/>
    </source>
</evidence>
<comment type="subcellular location">
    <subcellularLocation>
        <location evidence="1">Membrane</location>
        <topology evidence="1">Multi-pass membrane protein</topology>
    </subcellularLocation>
</comment>
<dbReference type="GO" id="GO:0015031">
    <property type="term" value="P:protein transport"/>
    <property type="evidence" value="ECO:0007669"/>
    <property type="project" value="UniProtKB-KW"/>
</dbReference>
<dbReference type="GO" id="GO:0016020">
    <property type="term" value="C:membrane"/>
    <property type="evidence" value="ECO:0007669"/>
    <property type="project" value="UniProtKB-SubCell"/>
</dbReference>
<evidence type="ECO:0000256" key="3">
    <source>
        <dbReference type="ARBA" id="ARBA00022692"/>
    </source>
</evidence>
<keyword evidence="7 8" id="KW-0472">Membrane</keyword>
<feature type="transmembrane region" description="Helical" evidence="8">
    <location>
        <begin position="487"/>
        <end position="509"/>
    </location>
</feature>
<evidence type="ECO:0000256" key="6">
    <source>
        <dbReference type="ARBA" id="ARBA00022989"/>
    </source>
</evidence>
<comment type="caution">
    <text evidence="9">The sequence shown here is derived from an EMBL/GenBank/DDBJ whole genome shotgun (WGS) entry which is preliminary data.</text>
</comment>
<evidence type="ECO:0000313" key="9">
    <source>
        <dbReference type="EMBL" id="CAF0895177.1"/>
    </source>
</evidence>
<feature type="transmembrane region" description="Helical" evidence="8">
    <location>
        <begin position="461"/>
        <end position="480"/>
    </location>
</feature>
<dbReference type="Pfam" id="PF03169">
    <property type="entry name" value="OPT"/>
    <property type="match status" value="2"/>
</dbReference>
<evidence type="ECO:0000256" key="5">
    <source>
        <dbReference type="ARBA" id="ARBA00022927"/>
    </source>
</evidence>